<feature type="transmembrane region" description="Helical" evidence="5">
    <location>
        <begin position="128"/>
        <end position="152"/>
    </location>
</feature>
<keyword evidence="7" id="KW-1185">Reference proteome</keyword>
<accession>A0A9X7Z8H4</accession>
<keyword evidence="3 5" id="KW-1133">Transmembrane helix</keyword>
<organism evidence="6 7">
    <name type="scientific">Alicyclobacillus mengziensis</name>
    <dbReference type="NCBI Taxonomy" id="2931921"/>
    <lineage>
        <taxon>Bacteria</taxon>
        <taxon>Bacillati</taxon>
        <taxon>Bacillota</taxon>
        <taxon>Bacilli</taxon>
        <taxon>Bacillales</taxon>
        <taxon>Alicyclobacillaceae</taxon>
        <taxon>Alicyclobacillus</taxon>
    </lineage>
</organism>
<feature type="transmembrane region" description="Helical" evidence="5">
    <location>
        <begin position="258"/>
        <end position="277"/>
    </location>
</feature>
<reference evidence="6 7" key="1">
    <citation type="submission" date="2021-02" db="EMBL/GenBank/DDBJ databases">
        <title>Alicyclobacillus curvatus sp. nov. and Alicyclobacillus mengziensis sp. nov., two acidophilic bacteria isolated from acid mine drainage.</title>
        <authorList>
            <person name="Huang Y."/>
        </authorList>
    </citation>
    <scope>NUCLEOTIDE SEQUENCE [LARGE SCALE GENOMIC DNA]</scope>
    <source>
        <strain evidence="6 7">S30H14</strain>
    </source>
</reference>
<evidence type="ECO:0000256" key="4">
    <source>
        <dbReference type="ARBA" id="ARBA00023136"/>
    </source>
</evidence>
<evidence type="ECO:0000256" key="1">
    <source>
        <dbReference type="ARBA" id="ARBA00004141"/>
    </source>
</evidence>
<keyword evidence="2 5" id="KW-0812">Transmembrane</keyword>
<dbReference type="KEGG" id="afx:JZ786_04840"/>
<dbReference type="Proteomes" id="UP000663505">
    <property type="component" value="Chromosome"/>
</dbReference>
<evidence type="ECO:0000313" key="7">
    <source>
        <dbReference type="Proteomes" id="UP000663505"/>
    </source>
</evidence>
<comment type="subcellular location">
    <subcellularLocation>
        <location evidence="1">Membrane</location>
        <topology evidence="1">Multi-pass membrane protein</topology>
    </subcellularLocation>
</comment>
<dbReference type="InterPro" id="IPR003339">
    <property type="entry name" value="ABC/ECF_trnsptr_transmembrane"/>
</dbReference>
<keyword evidence="4 5" id="KW-0472">Membrane</keyword>
<feature type="transmembrane region" description="Helical" evidence="5">
    <location>
        <begin position="283"/>
        <end position="302"/>
    </location>
</feature>
<protein>
    <submittedName>
        <fullName evidence="6">Uncharacterized protein</fullName>
    </submittedName>
</protein>
<dbReference type="GO" id="GO:0005886">
    <property type="term" value="C:plasma membrane"/>
    <property type="evidence" value="ECO:0007669"/>
    <property type="project" value="UniProtKB-ARBA"/>
</dbReference>
<dbReference type="CDD" id="cd16914">
    <property type="entry name" value="EcfT"/>
    <property type="match status" value="1"/>
</dbReference>
<proteinExistence type="predicted"/>
<evidence type="ECO:0000256" key="2">
    <source>
        <dbReference type="ARBA" id="ARBA00022692"/>
    </source>
</evidence>
<name>A0A9X7Z8H4_9BACL</name>
<evidence type="ECO:0000256" key="5">
    <source>
        <dbReference type="SAM" id="Phobius"/>
    </source>
</evidence>
<gene>
    <name evidence="6" type="ORF">JZ786_04840</name>
</gene>
<evidence type="ECO:0000256" key="3">
    <source>
        <dbReference type="ARBA" id="ARBA00022989"/>
    </source>
</evidence>
<evidence type="ECO:0000313" key="6">
    <source>
        <dbReference type="EMBL" id="QSO48318.1"/>
    </source>
</evidence>
<dbReference type="EMBL" id="CP071182">
    <property type="protein sequence ID" value="QSO48318.1"/>
    <property type="molecule type" value="Genomic_DNA"/>
</dbReference>
<sequence length="312" mass="34757">MTKRIQLRRPHPYSLLAGLISWIFIAYQARDLLGAVACFIGAIGLQLMDTRSQRISTTTSPVASGTNESLLSANYDKLFRIFAFSLPLMVVYVMVQAVLTASTDGGRLLWQGPTIPALGTLALSTKSLVGGLVGALRLWSILLGVMAVVRLVQPDDVIVWLGRRFARAGLTLSMMMNFLPLMQQEYIRLREYVYVRGHVTAEASWWTRLRATGAVLQALLMNALERSWSLAESMFIRGYGSTSRSFYRRPRWSQPDTWMLIGFIAADGMSLTLGVTLNAAHAGLRWLFCLDVLFVFSLLVWMGGSRRANSHS</sequence>
<feature type="transmembrane region" description="Helical" evidence="5">
    <location>
        <begin position="78"/>
        <end position="99"/>
    </location>
</feature>
<dbReference type="AlphaFoldDB" id="A0A9X7Z8H4"/>
<dbReference type="RefSeq" id="WP_206657653.1">
    <property type="nucleotide sequence ID" value="NZ_CP071182.1"/>
</dbReference>